<keyword evidence="1" id="KW-0489">Methyltransferase</keyword>
<proteinExistence type="predicted"/>
<dbReference type="EMBL" id="JBHTIL010000006">
    <property type="protein sequence ID" value="MFD0927563.1"/>
    <property type="molecule type" value="Genomic_DNA"/>
</dbReference>
<name>A0ABW3GBW1_9NOCA</name>
<gene>
    <name evidence="1" type="ORF">ACFQ04_17620</name>
</gene>
<dbReference type="GO" id="GO:0032259">
    <property type="term" value="P:methylation"/>
    <property type="evidence" value="ECO:0007669"/>
    <property type="project" value="UniProtKB-KW"/>
</dbReference>
<dbReference type="Gene3D" id="3.40.50.150">
    <property type="entry name" value="Vaccinia Virus protein VP39"/>
    <property type="match status" value="1"/>
</dbReference>
<sequence length="205" mass="22394">MGFERLEQIVDEARANGWYVEGSANAAQLESLRQLAEDDRIRSVVEIGFNVGFSSHAFLSADPQTQVTSFDLGDHEYVSSAKACIDDEFPGRHTLITGDSRETVPQYADDHPGQTFDLIFIDGGHTHEVALADIQNMRRLAGPETVLVFDDVLPHKPWGEGPIRAWQDVIADGTVVETGLFADGVQVDAVGPDAARAWVVGKYVV</sequence>
<reference evidence="2" key="1">
    <citation type="journal article" date="2019" name="Int. J. Syst. Evol. Microbiol.">
        <title>The Global Catalogue of Microorganisms (GCM) 10K type strain sequencing project: providing services to taxonomists for standard genome sequencing and annotation.</title>
        <authorList>
            <consortium name="The Broad Institute Genomics Platform"/>
            <consortium name="The Broad Institute Genome Sequencing Center for Infectious Disease"/>
            <person name="Wu L."/>
            <person name="Ma J."/>
        </authorList>
    </citation>
    <scope>NUCLEOTIDE SEQUENCE [LARGE SCALE GENOMIC DNA]</scope>
    <source>
        <strain evidence="2">CCUG 50873</strain>
    </source>
</reference>
<dbReference type="InterPro" id="IPR029063">
    <property type="entry name" value="SAM-dependent_MTases_sf"/>
</dbReference>
<evidence type="ECO:0000313" key="1">
    <source>
        <dbReference type="EMBL" id="MFD0927563.1"/>
    </source>
</evidence>
<comment type="caution">
    <text evidence="1">The sequence shown here is derived from an EMBL/GenBank/DDBJ whole genome shotgun (WGS) entry which is preliminary data.</text>
</comment>
<dbReference type="Proteomes" id="UP001597068">
    <property type="component" value="Unassembled WGS sequence"/>
</dbReference>
<evidence type="ECO:0000313" key="2">
    <source>
        <dbReference type="Proteomes" id="UP001597068"/>
    </source>
</evidence>
<dbReference type="GO" id="GO:0008168">
    <property type="term" value="F:methyltransferase activity"/>
    <property type="evidence" value="ECO:0007669"/>
    <property type="project" value="UniProtKB-KW"/>
</dbReference>
<protein>
    <submittedName>
        <fullName evidence="1">O-methyltransferase</fullName>
        <ecNumber evidence="1">2.1.1.-</ecNumber>
    </submittedName>
</protein>
<accession>A0ABW3GBW1</accession>
<keyword evidence="2" id="KW-1185">Reference proteome</keyword>
<dbReference type="EC" id="2.1.1.-" evidence="1"/>
<dbReference type="Pfam" id="PF13578">
    <property type="entry name" value="Methyltransf_24"/>
    <property type="match status" value="1"/>
</dbReference>
<dbReference type="RefSeq" id="WP_253648066.1">
    <property type="nucleotide sequence ID" value="NZ_BAAAMO010000001.1"/>
</dbReference>
<dbReference type="SUPFAM" id="SSF53335">
    <property type="entry name" value="S-adenosyl-L-methionine-dependent methyltransferases"/>
    <property type="match status" value="1"/>
</dbReference>
<keyword evidence="1" id="KW-0808">Transferase</keyword>
<organism evidence="1 2">
    <name type="scientific">Williamsia deligens</name>
    <dbReference type="NCBI Taxonomy" id="321325"/>
    <lineage>
        <taxon>Bacteria</taxon>
        <taxon>Bacillati</taxon>
        <taxon>Actinomycetota</taxon>
        <taxon>Actinomycetes</taxon>
        <taxon>Mycobacteriales</taxon>
        <taxon>Nocardiaceae</taxon>
        <taxon>Williamsia</taxon>
    </lineage>
</organism>